<sequence>MFIHGFSSSAHWSRKVQRKIWILAFFLASAADLVPALWIEFRYYTIPLYFMNSIPILVIIKAGFSWDLYI</sequence>
<evidence type="ECO:0000256" key="13">
    <source>
        <dbReference type="ARBA" id="ARBA00048064"/>
    </source>
</evidence>
<dbReference type="AlphaFoldDB" id="A0A8J4VR87"/>
<keyword evidence="11 14" id="KW-0472">Membrane</keyword>
<evidence type="ECO:0000256" key="3">
    <source>
        <dbReference type="ARBA" id="ARBA00010600"/>
    </source>
</evidence>
<comment type="pathway">
    <text evidence="2">Protein modification; protein glycosylation.</text>
</comment>
<dbReference type="InterPro" id="IPR016900">
    <property type="entry name" value="Alg10"/>
</dbReference>
<evidence type="ECO:0000256" key="4">
    <source>
        <dbReference type="ARBA" id="ARBA00011967"/>
    </source>
</evidence>
<evidence type="ECO:0000256" key="1">
    <source>
        <dbReference type="ARBA" id="ARBA00004477"/>
    </source>
</evidence>
<keyword evidence="6" id="KW-0328">Glycosyltransferase</keyword>
<dbReference type="Proteomes" id="UP000737018">
    <property type="component" value="Unassembled WGS sequence"/>
</dbReference>
<reference evidence="15" key="1">
    <citation type="submission" date="2020-03" db="EMBL/GenBank/DDBJ databases">
        <title>Castanea mollissima Vanexum genome sequencing.</title>
        <authorList>
            <person name="Staton M."/>
        </authorList>
    </citation>
    <scope>NUCLEOTIDE SEQUENCE</scope>
    <source>
        <tissue evidence="15">Leaf</tissue>
    </source>
</reference>
<comment type="subcellular location">
    <subcellularLocation>
        <location evidence="1">Endoplasmic reticulum membrane</location>
        <topology evidence="1">Multi-pass membrane protein</topology>
    </subcellularLocation>
</comment>
<feature type="transmembrane region" description="Helical" evidence="14">
    <location>
        <begin position="20"/>
        <end position="38"/>
    </location>
</feature>
<comment type="function">
    <text evidence="12">Dol-P-Glc:Glc(2)Man(9)GlcNAc(2)-PP-Dol alpha-1,2-glucosyltransferase that operates in the biosynthetic pathway of dolichol-linked oligosaccharides, the glycan precursors employed in protein asparagine (N)-glycosylation. The assembly of dolichol-linked oligosaccharides begins on the cytosolic side of the endoplasmic reticulum membrane and finishes in its lumen. The sequential addition of sugars to dolichol pyrophosphate produces dolichol-linked oligosaccharides containing fourteen sugars, including two GlcNAcs, nine mannoses and three glucoses. Once assembled, the oligosaccharide is transferred from the lipid to nascent proteins by oligosaccharyltransferases. In the lumen of the endoplasmic reticulum, adds the third and last glucose residue from dolichyl phosphate glucose (Dol-P-Glc) onto the lipid-linked oligosaccharide intermediate Glc(2)Man(9)GlcNAc(2)-PP-Dol to produce Glc(3)Man(9)GlcNAc(2)-PP-Dol.</text>
</comment>
<accession>A0A8J4VR87</accession>
<evidence type="ECO:0000256" key="5">
    <source>
        <dbReference type="ARBA" id="ARBA00018512"/>
    </source>
</evidence>
<dbReference type="EC" id="2.4.1.256" evidence="4"/>
<keyword evidence="10 14" id="KW-1133">Transmembrane helix</keyword>
<comment type="catalytic activity">
    <reaction evidence="13">
        <text>an alpha-D-Glc-(1-&gt;3)-alpha-D-Glc-(1-&gt;3)-alpha-D-Man-(1-&gt;2)-alpha-D-Man-(1-&gt;2)-alpha-D-Man-(1-&gt;3)-[alpha-D-Man-(1-&gt;2)-alpha-D-Man-(1-&gt;3)-[alpha-D-Man-(1-&gt;2)-alpha-D-Man-(1-&gt;6)]-alpha-D-Man-(1-&gt;6)]-beta-D-Man-(1-&gt;4)-beta-D-GlcNAc-(1-&gt;4)-alpha-D-GlcNAc-diphospho-di-trans,poly-cis-dolichol + a di-trans,poly-cis-dolichyl beta-D-glucosyl phosphate = a alpha-D-Glc-(1-&gt;2)-alpha-D-Glc-(1-&gt;3)-alpha-D-Glc-(1-&gt;3)-alpha-D-Man-(1-&gt;2)-alpha-D-Man-(1-&gt;2)-alpha-D-Man-(1-&gt;3)-[alpha-D-Man-(1-&gt;2)-alpha-D-Man-(1-&gt;3)-[alpha-D-Man-(1-&gt;2)-alpha-D-Man-(1-&gt;6)]-alpha-D-Man-(1-&gt;6)]-beta-D-Man-(1-&gt;4)-beta-D-GlcNAc-(1-&gt;4)-alpha-D-GlcNAc-diphospho-di-trans,poly-cis-dolichol + a di-trans,poly-cis-dolichyl phosphate + H(+)</text>
        <dbReference type="Rhea" id="RHEA:29543"/>
        <dbReference type="Rhea" id="RHEA-COMP:19498"/>
        <dbReference type="Rhea" id="RHEA-COMP:19502"/>
        <dbReference type="Rhea" id="RHEA-COMP:19512"/>
        <dbReference type="Rhea" id="RHEA-COMP:19522"/>
        <dbReference type="ChEBI" id="CHEBI:15378"/>
        <dbReference type="ChEBI" id="CHEBI:57525"/>
        <dbReference type="ChEBI" id="CHEBI:57683"/>
        <dbReference type="ChEBI" id="CHEBI:132522"/>
        <dbReference type="ChEBI" id="CHEBI:132523"/>
        <dbReference type="EC" id="2.4.1.256"/>
    </reaction>
    <physiologicalReaction direction="left-to-right" evidence="13">
        <dbReference type="Rhea" id="RHEA:29544"/>
    </physiologicalReaction>
</comment>
<evidence type="ECO:0000256" key="9">
    <source>
        <dbReference type="ARBA" id="ARBA00022824"/>
    </source>
</evidence>
<evidence type="ECO:0000313" key="15">
    <source>
        <dbReference type="EMBL" id="KAF3969823.1"/>
    </source>
</evidence>
<dbReference type="GO" id="GO:0106073">
    <property type="term" value="F:dolichyl pyrophosphate Glc2Man9GlcNAc2 alpha-1,2-glucosyltransferase activity"/>
    <property type="evidence" value="ECO:0007669"/>
    <property type="project" value="UniProtKB-EC"/>
</dbReference>
<evidence type="ECO:0000256" key="2">
    <source>
        <dbReference type="ARBA" id="ARBA00004922"/>
    </source>
</evidence>
<gene>
    <name evidence="15" type="ORF">CMV_006421</name>
</gene>
<comment type="caution">
    <text evidence="15">The sequence shown here is derived from an EMBL/GenBank/DDBJ whole genome shotgun (WGS) entry which is preliminary data.</text>
</comment>
<dbReference type="OrthoDB" id="4769at2759"/>
<evidence type="ECO:0000256" key="12">
    <source>
        <dbReference type="ARBA" id="ARBA00044727"/>
    </source>
</evidence>
<dbReference type="GO" id="GO:0005789">
    <property type="term" value="C:endoplasmic reticulum membrane"/>
    <property type="evidence" value="ECO:0007669"/>
    <property type="project" value="UniProtKB-SubCell"/>
</dbReference>
<proteinExistence type="inferred from homology"/>
<name>A0A8J4VR87_9ROSI</name>
<organism evidence="15 16">
    <name type="scientific">Castanea mollissima</name>
    <name type="common">Chinese chestnut</name>
    <dbReference type="NCBI Taxonomy" id="60419"/>
    <lineage>
        <taxon>Eukaryota</taxon>
        <taxon>Viridiplantae</taxon>
        <taxon>Streptophyta</taxon>
        <taxon>Embryophyta</taxon>
        <taxon>Tracheophyta</taxon>
        <taxon>Spermatophyta</taxon>
        <taxon>Magnoliopsida</taxon>
        <taxon>eudicotyledons</taxon>
        <taxon>Gunneridae</taxon>
        <taxon>Pentapetalae</taxon>
        <taxon>rosids</taxon>
        <taxon>fabids</taxon>
        <taxon>Fagales</taxon>
        <taxon>Fagaceae</taxon>
        <taxon>Castanea</taxon>
    </lineage>
</organism>
<evidence type="ECO:0000256" key="11">
    <source>
        <dbReference type="ARBA" id="ARBA00023136"/>
    </source>
</evidence>
<dbReference type="EMBL" id="JRKL02000604">
    <property type="protein sequence ID" value="KAF3969823.1"/>
    <property type="molecule type" value="Genomic_DNA"/>
</dbReference>
<keyword evidence="16" id="KW-1185">Reference proteome</keyword>
<evidence type="ECO:0000256" key="14">
    <source>
        <dbReference type="SAM" id="Phobius"/>
    </source>
</evidence>
<comment type="similarity">
    <text evidence="3">Belongs to the ALG10 glucosyltransferase family.</text>
</comment>
<dbReference type="GO" id="GO:0006488">
    <property type="term" value="P:dolichol-linked oligosaccharide biosynthetic process"/>
    <property type="evidence" value="ECO:0007669"/>
    <property type="project" value="InterPro"/>
</dbReference>
<keyword evidence="7" id="KW-0808">Transferase</keyword>
<evidence type="ECO:0000256" key="6">
    <source>
        <dbReference type="ARBA" id="ARBA00022676"/>
    </source>
</evidence>
<evidence type="ECO:0000256" key="7">
    <source>
        <dbReference type="ARBA" id="ARBA00022679"/>
    </source>
</evidence>
<evidence type="ECO:0000256" key="10">
    <source>
        <dbReference type="ARBA" id="ARBA00022989"/>
    </source>
</evidence>
<evidence type="ECO:0000256" key="8">
    <source>
        <dbReference type="ARBA" id="ARBA00022692"/>
    </source>
</evidence>
<keyword evidence="9" id="KW-0256">Endoplasmic reticulum</keyword>
<evidence type="ECO:0000313" key="16">
    <source>
        <dbReference type="Proteomes" id="UP000737018"/>
    </source>
</evidence>
<feature type="transmembrane region" description="Helical" evidence="14">
    <location>
        <begin position="44"/>
        <end position="64"/>
    </location>
</feature>
<keyword evidence="8 14" id="KW-0812">Transmembrane</keyword>
<protein>
    <recommendedName>
        <fullName evidence="5">Dol-P-Glc:Glc(2)Man(9)GlcNAc(2)-PP-Dol alpha-1,2-glucosyltransferase</fullName>
        <ecNumber evidence="4">2.4.1.256</ecNumber>
    </recommendedName>
</protein>
<dbReference type="Pfam" id="PF04922">
    <property type="entry name" value="DIE2_ALG10"/>
    <property type="match status" value="1"/>
</dbReference>